<accession>A0A6B0U5V0</accession>
<feature type="signal peptide" evidence="1">
    <location>
        <begin position="1"/>
        <end position="18"/>
    </location>
</feature>
<keyword evidence="1" id="KW-0732">Signal</keyword>
<feature type="chain" id="PRO_5025591451" evidence="1">
    <location>
        <begin position="19"/>
        <end position="99"/>
    </location>
</feature>
<sequence>MALAVPFVAPLTVPLVCPLVVPFVPFVPFVVGQAATGDGTIEICGGVGNGKLSRTLPSFLGIESTLSSFGTRTDLGRLDTVLRYSEGFRFVSESGGCMN</sequence>
<evidence type="ECO:0000256" key="1">
    <source>
        <dbReference type="SAM" id="SignalP"/>
    </source>
</evidence>
<dbReference type="AlphaFoldDB" id="A0A6B0U5V0"/>
<dbReference type="EMBL" id="GIFC01005839">
    <property type="protein sequence ID" value="MXU87922.1"/>
    <property type="molecule type" value="Transcribed_RNA"/>
</dbReference>
<protein>
    <submittedName>
        <fullName evidence="2">Putative secreted protein</fullName>
    </submittedName>
</protein>
<organism evidence="2">
    <name type="scientific">Ixodes ricinus</name>
    <name type="common">Common tick</name>
    <name type="synonym">Acarus ricinus</name>
    <dbReference type="NCBI Taxonomy" id="34613"/>
    <lineage>
        <taxon>Eukaryota</taxon>
        <taxon>Metazoa</taxon>
        <taxon>Ecdysozoa</taxon>
        <taxon>Arthropoda</taxon>
        <taxon>Chelicerata</taxon>
        <taxon>Arachnida</taxon>
        <taxon>Acari</taxon>
        <taxon>Parasitiformes</taxon>
        <taxon>Ixodida</taxon>
        <taxon>Ixodoidea</taxon>
        <taxon>Ixodidae</taxon>
        <taxon>Ixodinae</taxon>
        <taxon>Ixodes</taxon>
    </lineage>
</organism>
<reference evidence="2" key="1">
    <citation type="submission" date="2019-12" db="EMBL/GenBank/DDBJ databases">
        <title>An insight into the sialome of adult female Ixodes ricinus ticks feeding for 6 days.</title>
        <authorList>
            <person name="Perner J."/>
            <person name="Ribeiro J.M.C."/>
        </authorList>
    </citation>
    <scope>NUCLEOTIDE SEQUENCE</scope>
    <source>
        <strain evidence="2">Semi-engorged</strain>
        <tissue evidence="2">Salivary glands</tissue>
    </source>
</reference>
<name>A0A6B0U5V0_IXORI</name>
<evidence type="ECO:0000313" key="2">
    <source>
        <dbReference type="EMBL" id="MXU87922.1"/>
    </source>
</evidence>
<proteinExistence type="predicted"/>